<dbReference type="OMA" id="KTHCSFF"/>
<dbReference type="Ensembl" id="ENSRBIT00000058647.1">
    <property type="protein sequence ID" value="ENSRBIP00000034657.1"/>
    <property type="gene ID" value="ENSRBIG00000041008.1"/>
</dbReference>
<organism evidence="1 2">
    <name type="scientific">Rhinopithecus bieti</name>
    <name type="common">Black snub-nosed monkey</name>
    <name type="synonym">Pygathrix bieti</name>
    <dbReference type="NCBI Taxonomy" id="61621"/>
    <lineage>
        <taxon>Eukaryota</taxon>
        <taxon>Metazoa</taxon>
        <taxon>Chordata</taxon>
        <taxon>Craniata</taxon>
        <taxon>Vertebrata</taxon>
        <taxon>Euteleostomi</taxon>
        <taxon>Mammalia</taxon>
        <taxon>Eutheria</taxon>
        <taxon>Euarchontoglires</taxon>
        <taxon>Primates</taxon>
        <taxon>Haplorrhini</taxon>
        <taxon>Catarrhini</taxon>
        <taxon>Cercopithecidae</taxon>
        <taxon>Colobinae</taxon>
        <taxon>Rhinopithecus</taxon>
    </lineage>
</organism>
<keyword evidence="2" id="KW-1185">Reference proteome</keyword>
<reference evidence="1" key="2">
    <citation type="submission" date="2025-08" db="UniProtKB">
        <authorList>
            <consortium name="Ensembl"/>
        </authorList>
    </citation>
    <scope>IDENTIFICATION</scope>
</reference>
<reference evidence="1" key="3">
    <citation type="submission" date="2025-09" db="UniProtKB">
        <authorList>
            <consortium name="Ensembl"/>
        </authorList>
    </citation>
    <scope>IDENTIFICATION</scope>
</reference>
<accession>A0A2K6MFW0</accession>
<reference evidence="1 2" key="1">
    <citation type="submission" date="2016-06" db="EMBL/GenBank/DDBJ databases">
        <title>Genome of Rhinopithecus bieti.</title>
        <authorList>
            <person name="Wu"/>
            <person name="C.-I. and Zhang"/>
            <person name="Y."/>
        </authorList>
    </citation>
    <scope>NUCLEOTIDE SEQUENCE</scope>
</reference>
<sequence length="83" mass="9397">MKTHCSFFFSPLPEIDSPSLLIQILFIVSYLTKMAPFLRVLPVLWIFFPTHFRAPSTAQWRHFTLPGTCEVGATSSSLFGCES</sequence>
<dbReference type="GeneTree" id="ENSGT00910000146941"/>
<dbReference type="Proteomes" id="UP000233180">
    <property type="component" value="Unassembled WGS sequence"/>
</dbReference>
<evidence type="ECO:0000313" key="1">
    <source>
        <dbReference type="Ensembl" id="ENSRBIP00000034657.1"/>
    </source>
</evidence>
<protein>
    <submittedName>
        <fullName evidence="1">Uncharacterized protein</fullName>
    </submittedName>
</protein>
<proteinExistence type="predicted"/>
<evidence type="ECO:0000313" key="2">
    <source>
        <dbReference type="Proteomes" id="UP000233180"/>
    </source>
</evidence>
<dbReference type="AlphaFoldDB" id="A0A2K6MFW0"/>
<name>A0A2K6MFW0_RHIBE</name>